<dbReference type="InterPro" id="IPR004156">
    <property type="entry name" value="OATP"/>
</dbReference>
<dbReference type="OrthoDB" id="5062115at2759"/>
<feature type="transmembrane region" description="Helical" evidence="2">
    <location>
        <begin position="33"/>
        <end position="57"/>
    </location>
</feature>
<keyword evidence="1" id="KW-1015">Disulfide bond</keyword>
<accession>A0A177BB72</accession>
<feature type="transmembrane region" description="Helical" evidence="2">
    <location>
        <begin position="279"/>
        <end position="305"/>
    </location>
</feature>
<evidence type="ECO:0000313" key="3">
    <source>
        <dbReference type="EMBL" id="OAF71496.1"/>
    </source>
</evidence>
<sequence>MQYADAYGDESLTTLRHISFGSLSKLPAIIWKLLNNLPFMFVVISTTFDSFLMNGFVTFIPKIMETQFTLSPSGASLYSGCVIIPAGFFGTVISGYIIKNMSNLKKIGFAAAVFCISIPFVFIFLLNCSTVPVVGMQRGYDYKPGIEVKGPVTIYDECNNNCNCPKPRGEYICRLNVQSEDPLLAYPSLCWAGCSNITDTKAEYLVYSQYDILLNICICEIHMNMSDILEEMLNSARNTLFNDKYAYYRETTIECTCLKANSTILSRDQCENLLECYNLYIFLLGLSVIVFLTFMASTPLIHVIIRVVPYTQTSIALGLSWLFARTFGTIPGPIFFGWLIDMSCLSFSDSSICLYYDNNMMKKMILAISIIIRSISFITLCIACLVYKL</sequence>
<dbReference type="AlphaFoldDB" id="A0A177BB72"/>
<dbReference type="SUPFAM" id="SSF103473">
    <property type="entry name" value="MFS general substrate transporter"/>
    <property type="match status" value="2"/>
</dbReference>
<proteinExistence type="predicted"/>
<evidence type="ECO:0000313" key="4">
    <source>
        <dbReference type="Proteomes" id="UP000078046"/>
    </source>
</evidence>
<dbReference type="Proteomes" id="UP000078046">
    <property type="component" value="Unassembled WGS sequence"/>
</dbReference>
<dbReference type="EMBL" id="LWCA01000046">
    <property type="protein sequence ID" value="OAF71496.1"/>
    <property type="molecule type" value="Genomic_DNA"/>
</dbReference>
<feature type="transmembrane region" description="Helical" evidence="2">
    <location>
        <begin position="317"/>
        <end position="340"/>
    </location>
</feature>
<name>A0A177BB72_9BILA</name>
<keyword evidence="2" id="KW-0812">Transmembrane</keyword>
<dbReference type="GO" id="GO:0015347">
    <property type="term" value="F:sodium-independent organic anion transmembrane transporter activity"/>
    <property type="evidence" value="ECO:0007669"/>
    <property type="project" value="TreeGrafter"/>
</dbReference>
<evidence type="ECO:0000256" key="2">
    <source>
        <dbReference type="SAM" id="Phobius"/>
    </source>
</evidence>
<feature type="transmembrane region" description="Helical" evidence="2">
    <location>
        <begin position="77"/>
        <end position="98"/>
    </location>
</feature>
<dbReference type="GO" id="GO:0016323">
    <property type="term" value="C:basolateral plasma membrane"/>
    <property type="evidence" value="ECO:0007669"/>
    <property type="project" value="TreeGrafter"/>
</dbReference>
<feature type="transmembrane region" description="Helical" evidence="2">
    <location>
        <begin position="107"/>
        <end position="126"/>
    </location>
</feature>
<comment type="caution">
    <text evidence="3">The sequence shown here is derived from an EMBL/GenBank/DDBJ whole genome shotgun (WGS) entry which is preliminary data.</text>
</comment>
<dbReference type="PANTHER" id="PTHR11388">
    <property type="entry name" value="ORGANIC ANION TRANSPORTER"/>
    <property type="match status" value="1"/>
</dbReference>
<keyword evidence="2" id="KW-1133">Transmembrane helix</keyword>
<organism evidence="3 4">
    <name type="scientific">Intoshia linei</name>
    <dbReference type="NCBI Taxonomy" id="1819745"/>
    <lineage>
        <taxon>Eukaryota</taxon>
        <taxon>Metazoa</taxon>
        <taxon>Spiralia</taxon>
        <taxon>Lophotrochozoa</taxon>
        <taxon>Mesozoa</taxon>
        <taxon>Orthonectida</taxon>
        <taxon>Rhopaluridae</taxon>
        <taxon>Intoshia</taxon>
    </lineage>
</organism>
<protein>
    <submittedName>
        <fullName evidence="3">Uncharacterized protein</fullName>
    </submittedName>
</protein>
<evidence type="ECO:0000256" key="1">
    <source>
        <dbReference type="ARBA" id="ARBA00023157"/>
    </source>
</evidence>
<reference evidence="3 4" key="1">
    <citation type="submission" date="2016-04" db="EMBL/GenBank/DDBJ databases">
        <title>The genome of Intoshia linei affirms orthonectids as highly simplified spiralians.</title>
        <authorList>
            <person name="Mikhailov K.V."/>
            <person name="Slusarev G.S."/>
            <person name="Nikitin M.A."/>
            <person name="Logacheva M.D."/>
            <person name="Penin A."/>
            <person name="Aleoshin V."/>
            <person name="Panchin Y.V."/>
        </authorList>
    </citation>
    <scope>NUCLEOTIDE SEQUENCE [LARGE SCALE GENOMIC DNA]</scope>
    <source>
        <strain evidence="3">Intl2013</strain>
        <tissue evidence="3">Whole animal</tissue>
    </source>
</reference>
<dbReference type="GO" id="GO:0043252">
    <property type="term" value="P:sodium-independent organic anion transport"/>
    <property type="evidence" value="ECO:0007669"/>
    <property type="project" value="TreeGrafter"/>
</dbReference>
<dbReference type="InterPro" id="IPR036259">
    <property type="entry name" value="MFS_trans_sf"/>
</dbReference>
<dbReference type="PANTHER" id="PTHR11388:SF100">
    <property type="entry name" value="SOLUTE CARRIER ORGANIC ANION TRANSPORTER FAMILY MEMBER 4A1"/>
    <property type="match status" value="1"/>
</dbReference>
<feature type="transmembrane region" description="Helical" evidence="2">
    <location>
        <begin position="364"/>
        <end position="387"/>
    </location>
</feature>
<dbReference type="Pfam" id="PF03137">
    <property type="entry name" value="OATP"/>
    <property type="match status" value="1"/>
</dbReference>
<gene>
    <name evidence="3" type="ORF">A3Q56_00712</name>
</gene>
<keyword evidence="2" id="KW-0472">Membrane</keyword>
<keyword evidence="4" id="KW-1185">Reference proteome</keyword>